<protein>
    <submittedName>
        <fullName evidence="1">Uncharacterized protein</fullName>
    </submittedName>
</protein>
<comment type="caution">
    <text evidence="1">The sequence shown here is derived from an EMBL/GenBank/DDBJ whole genome shotgun (WGS) entry which is preliminary data.</text>
</comment>
<accession>A0ACC1LN85</accession>
<name>A0ACC1LN85_9FUNG</name>
<dbReference type="EMBL" id="JANBUP010000361">
    <property type="protein sequence ID" value="KAJ2811778.1"/>
    <property type="molecule type" value="Genomic_DNA"/>
</dbReference>
<sequence length="145" mass="16103">MDELLMLHSEYLESLDMPPITAMLEQAAVPITLDEINAACHRLANYAHPGPNGKLIELYVTSMPARFLLCQLANQMLEKQELNMKEFVANSITHSSTSGDPVSGQQLSHYNIVAIGQRDEDEHSDTSSLISFTSADLYEFSSEDL</sequence>
<evidence type="ECO:0000313" key="1">
    <source>
        <dbReference type="EMBL" id="KAJ2811778.1"/>
    </source>
</evidence>
<gene>
    <name evidence="1" type="ORF">H4S07_001840</name>
</gene>
<keyword evidence="2" id="KW-1185">Reference proteome</keyword>
<dbReference type="Proteomes" id="UP001140096">
    <property type="component" value="Unassembled WGS sequence"/>
</dbReference>
<reference evidence="1" key="1">
    <citation type="submission" date="2022-07" db="EMBL/GenBank/DDBJ databases">
        <title>Phylogenomic reconstructions and comparative analyses of Kickxellomycotina fungi.</title>
        <authorList>
            <person name="Reynolds N.K."/>
            <person name="Stajich J.E."/>
            <person name="Barry K."/>
            <person name="Grigoriev I.V."/>
            <person name="Crous P."/>
            <person name="Smith M.E."/>
        </authorList>
    </citation>
    <scope>NUCLEOTIDE SEQUENCE</scope>
    <source>
        <strain evidence="1">CBS 102833</strain>
    </source>
</reference>
<evidence type="ECO:0000313" key="2">
    <source>
        <dbReference type="Proteomes" id="UP001140096"/>
    </source>
</evidence>
<organism evidence="1 2">
    <name type="scientific">Coemansia furcata</name>
    <dbReference type="NCBI Taxonomy" id="417177"/>
    <lineage>
        <taxon>Eukaryota</taxon>
        <taxon>Fungi</taxon>
        <taxon>Fungi incertae sedis</taxon>
        <taxon>Zoopagomycota</taxon>
        <taxon>Kickxellomycotina</taxon>
        <taxon>Kickxellomycetes</taxon>
        <taxon>Kickxellales</taxon>
        <taxon>Kickxellaceae</taxon>
        <taxon>Coemansia</taxon>
    </lineage>
</organism>
<proteinExistence type="predicted"/>